<dbReference type="Gene3D" id="3.40.50.1820">
    <property type="entry name" value="alpha/beta hydrolase"/>
    <property type="match status" value="1"/>
</dbReference>
<accession>A0A6C0F9N6</accession>
<evidence type="ECO:0000259" key="1">
    <source>
        <dbReference type="Pfam" id="PF01764"/>
    </source>
</evidence>
<reference evidence="2" key="1">
    <citation type="journal article" date="2020" name="Nature">
        <title>Giant virus diversity and host interactions through global metagenomics.</title>
        <authorList>
            <person name="Schulz F."/>
            <person name="Roux S."/>
            <person name="Paez-Espino D."/>
            <person name="Jungbluth S."/>
            <person name="Walsh D.A."/>
            <person name="Denef V.J."/>
            <person name="McMahon K.D."/>
            <person name="Konstantinidis K.T."/>
            <person name="Eloe-Fadrosh E.A."/>
            <person name="Kyrpides N.C."/>
            <person name="Woyke T."/>
        </authorList>
    </citation>
    <scope>NUCLEOTIDE SEQUENCE</scope>
    <source>
        <strain evidence="2">GVMAG-S-ERX556106-38</strain>
    </source>
</reference>
<proteinExistence type="predicted"/>
<protein>
    <recommendedName>
        <fullName evidence="1">Fungal lipase-type domain-containing protein</fullName>
    </recommendedName>
</protein>
<evidence type="ECO:0000313" key="2">
    <source>
        <dbReference type="EMBL" id="QHT38566.1"/>
    </source>
</evidence>
<dbReference type="GO" id="GO:0006629">
    <property type="term" value="P:lipid metabolic process"/>
    <property type="evidence" value="ECO:0007669"/>
    <property type="project" value="InterPro"/>
</dbReference>
<dbReference type="PANTHER" id="PTHR45856:SF11">
    <property type="entry name" value="FUNGAL LIPASE-LIKE DOMAIN-CONTAINING PROTEIN"/>
    <property type="match status" value="1"/>
</dbReference>
<dbReference type="InterPro" id="IPR002921">
    <property type="entry name" value="Fungal_lipase-type"/>
</dbReference>
<dbReference type="InterPro" id="IPR029058">
    <property type="entry name" value="AB_hydrolase_fold"/>
</dbReference>
<dbReference type="EMBL" id="MN738832">
    <property type="protein sequence ID" value="QHT38566.1"/>
    <property type="molecule type" value="Genomic_DNA"/>
</dbReference>
<name>A0A6C0F9N6_9ZZZZ</name>
<dbReference type="Pfam" id="PF01764">
    <property type="entry name" value="Lipase_3"/>
    <property type="match status" value="1"/>
</dbReference>
<organism evidence="2">
    <name type="scientific">viral metagenome</name>
    <dbReference type="NCBI Taxonomy" id="1070528"/>
    <lineage>
        <taxon>unclassified sequences</taxon>
        <taxon>metagenomes</taxon>
        <taxon>organismal metagenomes</taxon>
    </lineage>
</organism>
<dbReference type="InterPro" id="IPR051218">
    <property type="entry name" value="Sec_MonoDiacylglyc_Lipase"/>
</dbReference>
<dbReference type="CDD" id="cd00519">
    <property type="entry name" value="Lipase_3"/>
    <property type="match status" value="1"/>
</dbReference>
<feature type="domain" description="Fungal lipase-type" evidence="1">
    <location>
        <begin position="123"/>
        <end position="261"/>
    </location>
</feature>
<sequence length="316" mass="36111">MGFWSFLGFSEDESSKQENVNDQLVRPEVNHDLALDLLRITMLVYNYDKNLTIEENTTIESFVSGIQSGGGIDSLDINDTRKEALGEVAKNVPTGKICKWISDDETDLQVGVTLSEGKKRICVVFRGSESRSDWYYDFMIFKETLTMDGLTKSPPVNVHSGFLSQLTTNNVYKTLLDTVKDLILEHPDYEICVTGHSLGGALSTLFGFMISHHVDNKVTVTSFASPRVGDWEWKKAFEVKSNLYHYRVTNYRDAITAVPMIRYYHVGNNIQLKDDKFEVFPLDAIRGWLDETLLTCWSASEHNVDLYYKRLTKNLW</sequence>
<dbReference type="PANTHER" id="PTHR45856">
    <property type="entry name" value="ALPHA/BETA-HYDROLASES SUPERFAMILY PROTEIN"/>
    <property type="match status" value="1"/>
</dbReference>
<dbReference type="SUPFAM" id="SSF53474">
    <property type="entry name" value="alpha/beta-Hydrolases"/>
    <property type="match status" value="1"/>
</dbReference>
<dbReference type="AlphaFoldDB" id="A0A6C0F9N6"/>